<gene>
    <name evidence="1" type="ORF">METBIDRAFT_108640</name>
</gene>
<dbReference type="GeneID" id="30026841"/>
<evidence type="ECO:0000313" key="1">
    <source>
        <dbReference type="EMBL" id="OBA23589.1"/>
    </source>
</evidence>
<name>A0A1A0HHD2_9ASCO</name>
<evidence type="ECO:0000313" key="2">
    <source>
        <dbReference type="Proteomes" id="UP000092555"/>
    </source>
</evidence>
<accession>A0A1A0HHD2</accession>
<organism evidence="1 2">
    <name type="scientific">Metschnikowia bicuspidata var. bicuspidata NRRL YB-4993</name>
    <dbReference type="NCBI Taxonomy" id="869754"/>
    <lineage>
        <taxon>Eukaryota</taxon>
        <taxon>Fungi</taxon>
        <taxon>Dikarya</taxon>
        <taxon>Ascomycota</taxon>
        <taxon>Saccharomycotina</taxon>
        <taxon>Pichiomycetes</taxon>
        <taxon>Metschnikowiaceae</taxon>
        <taxon>Metschnikowia</taxon>
    </lineage>
</organism>
<dbReference type="EMBL" id="LXTC01000001">
    <property type="protein sequence ID" value="OBA23589.1"/>
    <property type="molecule type" value="Genomic_DNA"/>
</dbReference>
<dbReference type="AlphaFoldDB" id="A0A1A0HHD2"/>
<protein>
    <submittedName>
        <fullName evidence="1">Uncharacterized protein</fullName>
    </submittedName>
</protein>
<keyword evidence="2" id="KW-1185">Reference proteome</keyword>
<comment type="caution">
    <text evidence="1">The sequence shown here is derived from an EMBL/GenBank/DDBJ whole genome shotgun (WGS) entry which is preliminary data.</text>
</comment>
<dbReference type="RefSeq" id="XP_018714070.1">
    <property type="nucleotide sequence ID" value="XM_018853865.1"/>
</dbReference>
<dbReference type="Proteomes" id="UP000092555">
    <property type="component" value="Unassembled WGS sequence"/>
</dbReference>
<reference evidence="1 2" key="1">
    <citation type="submission" date="2016-05" db="EMBL/GenBank/DDBJ databases">
        <title>Comparative genomics of biotechnologically important yeasts.</title>
        <authorList>
            <consortium name="DOE Joint Genome Institute"/>
            <person name="Riley R."/>
            <person name="Haridas S."/>
            <person name="Wolfe K.H."/>
            <person name="Lopes M.R."/>
            <person name="Hittinger C.T."/>
            <person name="Goker M."/>
            <person name="Salamov A."/>
            <person name="Wisecaver J."/>
            <person name="Long T.M."/>
            <person name="Aerts A.L."/>
            <person name="Barry K."/>
            <person name="Choi C."/>
            <person name="Clum A."/>
            <person name="Coughlan A.Y."/>
            <person name="Deshpande S."/>
            <person name="Douglass A.P."/>
            <person name="Hanson S.J."/>
            <person name="Klenk H.-P."/>
            <person name="LaButti K."/>
            <person name="Lapidus A."/>
            <person name="Lindquist E."/>
            <person name="Lipzen A."/>
            <person name="Meier-kolthoff J.P."/>
            <person name="Ohm R.A."/>
            <person name="Otillar R.P."/>
            <person name="Pangilinan J."/>
            <person name="Peng Y."/>
            <person name="Rokas A."/>
            <person name="Rosa C.A."/>
            <person name="Scheuner C."/>
            <person name="Sibirny A.A."/>
            <person name="Slot J.C."/>
            <person name="Stielow J.B."/>
            <person name="Sun H."/>
            <person name="Kurtzman C.P."/>
            <person name="Blackwell M."/>
            <person name="Grigoriev I.V."/>
            <person name="Jeffries T.W."/>
        </authorList>
    </citation>
    <scope>NUCLEOTIDE SEQUENCE [LARGE SCALE GENOMIC DNA]</scope>
    <source>
        <strain evidence="1 2">NRRL YB-4993</strain>
    </source>
</reference>
<proteinExistence type="predicted"/>
<sequence length="223" mass="26018">MLEIIERQRIWEWVLADQIGGWSHGDNSATKLGSRYPPSLYQGMNWVHIYAKANPELFPNYFQHHNLSVCPQLQPDVRDNITAYIFPDFAAQTKTEPARAVGHREHTGNPSTQSLHRIHLNSIHLRSDRQATLLTDGLTNYVWSTMTNYKRSLWEENKEQTHSEYLPSSDIYNQGQWNRITINKAKRRTQRGCRGYTSTHFSFKRASRTNEWSNHTDSIIYVG</sequence>